<protein>
    <submittedName>
        <fullName evidence="6">Putative monolaris</fullName>
    </submittedName>
</protein>
<dbReference type="Gene3D" id="4.10.410.10">
    <property type="entry name" value="Pancreatic trypsin inhibitor Kunitz domain"/>
    <property type="match status" value="1"/>
</dbReference>
<dbReference type="InterPro" id="IPR002223">
    <property type="entry name" value="Kunitz_BPTI"/>
</dbReference>
<evidence type="ECO:0000256" key="4">
    <source>
        <dbReference type="SAM" id="SignalP"/>
    </source>
</evidence>
<feature type="domain" description="BPTI/Kunitz inhibitor" evidence="5">
    <location>
        <begin position="45"/>
        <end position="96"/>
    </location>
</feature>
<keyword evidence="2" id="KW-0722">Serine protease inhibitor</keyword>
<sequence>MDSVRRLFVVALIVCLALAESAEAKDKRDEGEQDNPTDQTFKNECWLKPNYHHCTEYVPRWYYDTTYLLCKQYLYGGCDGKKANAFKSYDECMTRCAFEVSSSASSIRLEISQLLPLVSFLGRYLGLRVFGLFRKNPINTRR</sequence>
<dbReference type="GO" id="GO:0004867">
    <property type="term" value="F:serine-type endopeptidase inhibitor activity"/>
    <property type="evidence" value="ECO:0007669"/>
    <property type="project" value="UniProtKB-KW"/>
</dbReference>
<dbReference type="SMART" id="SM00131">
    <property type="entry name" value="KU"/>
    <property type="match status" value="1"/>
</dbReference>
<dbReference type="AlphaFoldDB" id="L7LQP2"/>
<dbReference type="InterPro" id="IPR050098">
    <property type="entry name" value="TFPI/VKTCI-like"/>
</dbReference>
<evidence type="ECO:0000259" key="5">
    <source>
        <dbReference type="PROSITE" id="PS50279"/>
    </source>
</evidence>
<reference evidence="6" key="2">
    <citation type="journal article" date="2015" name="J. Proteomics">
        <title>Sexual differences in the sialomes of the zebra tick, Rhipicephalus pulchellus.</title>
        <authorList>
            <person name="Tan A.W."/>
            <person name="Francischetti I.M."/>
            <person name="Slovak M."/>
            <person name="Kini R.M."/>
            <person name="Ribeiro J.M."/>
        </authorList>
    </citation>
    <scope>NUCLEOTIDE SEQUENCE</scope>
    <source>
        <tissue evidence="6">Salivary gland</tissue>
    </source>
</reference>
<dbReference type="GO" id="GO:0005615">
    <property type="term" value="C:extracellular space"/>
    <property type="evidence" value="ECO:0007669"/>
    <property type="project" value="TreeGrafter"/>
</dbReference>
<proteinExistence type="evidence at transcript level"/>
<feature type="chain" id="PRO_5003980435" evidence="4">
    <location>
        <begin position="25"/>
        <end position="142"/>
    </location>
</feature>
<feature type="signal peptide" evidence="4">
    <location>
        <begin position="1"/>
        <end position="24"/>
    </location>
</feature>
<evidence type="ECO:0000256" key="2">
    <source>
        <dbReference type="ARBA" id="ARBA00022900"/>
    </source>
</evidence>
<accession>L7LQP2</accession>
<evidence type="ECO:0000256" key="1">
    <source>
        <dbReference type="ARBA" id="ARBA00022690"/>
    </source>
</evidence>
<dbReference type="Pfam" id="PF00014">
    <property type="entry name" value="Kunitz_BPTI"/>
    <property type="match status" value="1"/>
</dbReference>
<dbReference type="PANTHER" id="PTHR10083:SF328">
    <property type="entry name" value="TISSUE FACTOR PATHWAY INHIBITOR"/>
    <property type="match status" value="1"/>
</dbReference>
<reference evidence="6" key="1">
    <citation type="submission" date="2012-11" db="EMBL/GenBank/DDBJ databases">
        <authorList>
            <person name="Lucero-Rivera Y.E."/>
            <person name="Tovar-Ramirez D."/>
        </authorList>
    </citation>
    <scope>NUCLEOTIDE SEQUENCE</scope>
    <source>
        <tissue evidence="6">Salivary gland</tissue>
    </source>
</reference>
<dbReference type="InterPro" id="IPR036880">
    <property type="entry name" value="Kunitz_BPTI_sf"/>
</dbReference>
<keyword evidence="1" id="KW-0646">Protease inhibitor</keyword>
<evidence type="ECO:0000313" key="6">
    <source>
        <dbReference type="EMBL" id="JAA53832.1"/>
    </source>
</evidence>
<dbReference type="PANTHER" id="PTHR10083">
    <property type="entry name" value="KUNITZ-TYPE PROTEASE INHIBITOR-RELATED"/>
    <property type="match status" value="1"/>
</dbReference>
<dbReference type="CDD" id="cd00109">
    <property type="entry name" value="Kunitz-type"/>
    <property type="match status" value="1"/>
</dbReference>
<dbReference type="EMBL" id="GACK01011202">
    <property type="protein sequence ID" value="JAA53832.1"/>
    <property type="molecule type" value="mRNA"/>
</dbReference>
<evidence type="ECO:0000256" key="3">
    <source>
        <dbReference type="ARBA" id="ARBA00023157"/>
    </source>
</evidence>
<organism evidence="6">
    <name type="scientific">Rhipicephalus pulchellus</name>
    <name type="common">Yellow backed tick</name>
    <name type="synonym">Dermacentor pulchellus</name>
    <dbReference type="NCBI Taxonomy" id="72859"/>
    <lineage>
        <taxon>Eukaryota</taxon>
        <taxon>Metazoa</taxon>
        <taxon>Ecdysozoa</taxon>
        <taxon>Arthropoda</taxon>
        <taxon>Chelicerata</taxon>
        <taxon>Arachnida</taxon>
        <taxon>Acari</taxon>
        <taxon>Parasitiformes</taxon>
        <taxon>Ixodida</taxon>
        <taxon>Ixodoidea</taxon>
        <taxon>Ixodidae</taxon>
        <taxon>Rhipicephalinae</taxon>
        <taxon>Rhipicephalus</taxon>
        <taxon>Rhipicephalus</taxon>
    </lineage>
</organism>
<dbReference type="SUPFAM" id="SSF57362">
    <property type="entry name" value="BPTI-like"/>
    <property type="match status" value="1"/>
</dbReference>
<dbReference type="PROSITE" id="PS50279">
    <property type="entry name" value="BPTI_KUNITZ_2"/>
    <property type="match status" value="1"/>
</dbReference>
<keyword evidence="4" id="KW-0732">Signal</keyword>
<keyword evidence="3" id="KW-1015">Disulfide bond</keyword>
<name>L7LQP2_RHIPC</name>